<protein>
    <recommendedName>
        <fullName evidence="1">LUD domain-containing protein</fullName>
    </recommendedName>
</protein>
<proteinExistence type="predicted"/>
<dbReference type="EMBL" id="VSSQ01025211">
    <property type="protein sequence ID" value="MPM73200.1"/>
    <property type="molecule type" value="Genomic_DNA"/>
</dbReference>
<dbReference type="AlphaFoldDB" id="A0A645C625"/>
<reference evidence="2" key="1">
    <citation type="submission" date="2019-08" db="EMBL/GenBank/DDBJ databases">
        <authorList>
            <person name="Kucharzyk K."/>
            <person name="Murdoch R.W."/>
            <person name="Higgins S."/>
            <person name="Loffler F."/>
        </authorList>
    </citation>
    <scope>NUCLEOTIDE SEQUENCE</scope>
</reference>
<name>A0A645C625_9ZZZZ</name>
<sequence>MLYGPKQVIVVVGINKLVDTVEDAIERARQIAAPLDAKRLSKETPCTKLDKCIDCNHQQRICNDFVLITGQFIKNRIKVIVVNQAYGF</sequence>
<accession>A0A645C625</accession>
<dbReference type="PANTHER" id="PTHR36179:SF2">
    <property type="entry name" value="LUD DOMAIN-CONTAINING PROTEIN"/>
    <property type="match status" value="1"/>
</dbReference>
<dbReference type="Pfam" id="PF02589">
    <property type="entry name" value="LUD_dom"/>
    <property type="match status" value="1"/>
</dbReference>
<organism evidence="2">
    <name type="scientific">bioreactor metagenome</name>
    <dbReference type="NCBI Taxonomy" id="1076179"/>
    <lineage>
        <taxon>unclassified sequences</taxon>
        <taxon>metagenomes</taxon>
        <taxon>ecological metagenomes</taxon>
    </lineage>
</organism>
<dbReference type="PANTHER" id="PTHR36179">
    <property type="entry name" value="LUD_DOM DOMAIN-CONTAINING PROTEIN"/>
    <property type="match status" value="1"/>
</dbReference>
<gene>
    <name evidence="2" type="ORF">SDC9_120176</name>
</gene>
<comment type="caution">
    <text evidence="2">The sequence shown here is derived from an EMBL/GenBank/DDBJ whole genome shotgun (WGS) entry which is preliminary data.</text>
</comment>
<feature type="domain" description="LUD" evidence="1">
    <location>
        <begin position="1"/>
        <end position="82"/>
    </location>
</feature>
<evidence type="ECO:0000313" key="2">
    <source>
        <dbReference type="EMBL" id="MPM73200.1"/>
    </source>
</evidence>
<evidence type="ECO:0000259" key="1">
    <source>
        <dbReference type="Pfam" id="PF02589"/>
    </source>
</evidence>
<dbReference type="InterPro" id="IPR003741">
    <property type="entry name" value="LUD_dom"/>
</dbReference>